<organism evidence="2 3">
    <name type="scientific">Solirubrobacter pauli</name>
    <dbReference type="NCBI Taxonomy" id="166793"/>
    <lineage>
        <taxon>Bacteria</taxon>
        <taxon>Bacillati</taxon>
        <taxon>Actinomycetota</taxon>
        <taxon>Thermoleophilia</taxon>
        <taxon>Solirubrobacterales</taxon>
        <taxon>Solirubrobacteraceae</taxon>
        <taxon>Solirubrobacter</taxon>
    </lineage>
</organism>
<dbReference type="RefSeq" id="WP_121249809.1">
    <property type="nucleotide sequence ID" value="NZ_RBIL01000001.1"/>
</dbReference>
<dbReference type="InterPro" id="IPR013783">
    <property type="entry name" value="Ig-like_fold"/>
</dbReference>
<dbReference type="SUPFAM" id="SSF49785">
    <property type="entry name" value="Galactose-binding domain-like"/>
    <property type="match status" value="2"/>
</dbReference>
<evidence type="ECO:0000313" key="3">
    <source>
        <dbReference type="Proteomes" id="UP000278962"/>
    </source>
</evidence>
<dbReference type="InterPro" id="IPR008979">
    <property type="entry name" value="Galactose-bd-like_sf"/>
</dbReference>
<dbReference type="Gene3D" id="2.60.40.10">
    <property type="entry name" value="Immunoglobulins"/>
    <property type="match status" value="1"/>
</dbReference>
<proteinExistence type="predicted"/>
<dbReference type="Pfam" id="PF00754">
    <property type="entry name" value="F5_F8_type_C"/>
    <property type="match status" value="1"/>
</dbReference>
<dbReference type="AlphaFoldDB" id="A0A660LDV2"/>
<dbReference type="Pfam" id="PF10633">
    <property type="entry name" value="NPCBM_assoc"/>
    <property type="match status" value="1"/>
</dbReference>
<sequence>MRRVIGFTALSLAVAALHGTAVGLPGGEDDRVQLAPSVDRLEILRCIGFEQLRVSLRNTTADHQYGDLFLKPTGPLQPSRRQWSSYTPVGADVATPIQVRVAPDARVGDYELGYQLGDKVQASTPVKVVSDPAAQCVPYGRMTATATSLQGSDDASKAVDGDPATIWRSAAGSLPQSITLDLGGVYDITELRYQPRFDGLLNGHINAYTMAVSTNGTTFTDVRTSTWGASELMKTAKLTTPARGVRKIRLTITGGRNNFAAAAELIPIGVPVDVPAASASAIAVPNDLFAGQPVNATVTAGNWTNDPLEVDVSVDAPAGWTVKPVRVTIAPGRTLPVSVPVTPPAMPFPEPGVQPEVTLTGRAAPVGGGQVEGAPTATVWVKPDAPVFEQARDFGTPSSVVIIGGWTRVSPADVWNAGLTAGWVGATPTGRDRGAGSDALRRDHVYASAERTLRVSVPPGKHRVALLRGDVTAATGSLIVRSDGRTLVGPGAALKAREFAWERFVLDGGAGGRPVDLTLSGDAGAEWKLAALVLDRAVVEDGTAGGTVPATLSLALGAPATFGTFVPGRDATYDTSTTATVISTAGDATLTASGPVTLRNGAFSLARPLAVTLSKAAWTAPASNDEVTVGFRQAIGAEEPLRSGTYSGAVTLTLSTTTP</sequence>
<protein>
    <submittedName>
        <fullName evidence="2">Alpha-galactosidase-like protein</fullName>
    </submittedName>
</protein>
<dbReference type="EMBL" id="RBIL01000001">
    <property type="protein sequence ID" value="RKQ92080.1"/>
    <property type="molecule type" value="Genomic_DNA"/>
</dbReference>
<dbReference type="GO" id="GO:0005975">
    <property type="term" value="P:carbohydrate metabolic process"/>
    <property type="evidence" value="ECO:0007669"/>
    <property type="project" value="UniProtKB-ARBA"/>
</dbReference>
<dbReference type="Proteomes" id="UP000278962">
    <property type="component" value="Unassembled WGS sequence"/>
</dbReference>
<evidence type="ECO:0000259" key="1">
    <source>
        <dbReference type="PROSITE" id="PS50022"/>
    </source>
</evidence>
<accession>A0A660LDV2</accession>
<dbReference type="PROSITE" id="PS50022">
    <property type="entry name" value="FA58C_3"/>
    <property type="match status" value="1"/>
</dbReference>
<dbReference type="Gene3D" id="2.60.120.430">
    <property type="entry name" value="Galactose-binding lectin"/>
    <property type="match status" value="1"/>
</dbReference>
<comment type="caution">
    <text evidence="2">The sequence shown here is derived from an EMBL/GenBank/DDBJ whole genome shotgun (WGS) entry which is preliminary data.</text>
</comment>
<feature type="domain" description="F5/8 type C" evidence="1">
    <location>
        <begin position="122"/>
        <end position="270"/>
    </location>
</feature>
<keyword evidence="3" id="KW-1185">Reference proteome</keyword>
<reference evidence="2 3" key="1">
    <citation type="submission" date="2018-10" db="EMBL/GenBank/DDBJ databases">
        <title>Genomic Encyclopedia of Archaeal and Bacterial Type Strains, Phase II (KMG-II): from individual species to whole genera.</title>
        <authorList>
            <person name="Goeker M."/>
        </authorList>
    </citation>
    <scope>NUCLEOTIDE SEQUENCE [LARGE SCALE GENOMIC DNA]</scope>
    <source>
        <strain evidence="2 3">DSM 14954</strain>
    </source>
</reference>
<evidence type="ECO:0000313" key="2">
    <source>
        <dbReference type="EMBL" id="RKQ92080.1"/>
    </source>
</evidence>
<dbReference type="InterPro" id="IPR000421">
    <property type="entry name" value="FA58C"/>
</dbReference>
<dbReference type="Gene3D" id="2.60.120.260">
    <property type="entry name" value="Galactose-binding domain-like"/>
    <property type="match status" value="1"/>
</dbReference>
<name>A0A660LDV2_9ACTN</name>
<gene>
    <name evidence="2" type="ORF">C8N24_1919</name>
</gene>
<dbReference type="InterPro" id="IPR018905">
    <property type="entry name" value="A-galactase_NEW3"/>
</dbReference>
<dbReference type="OrthoDB" id="4181857at2"/>